<name>A0A7I7X8G6_9MYCO</name>
<sequence length="403" mass="43204">MANGKQNKVHNPPYRLAGLVTFAVLALIAGLVYGQFRGAFTKTTTLTMVAPRAGLVMDPGGPVTYNGVQIGRVSSITPTEYESKPAAKFALDVNPKYLKLIPSNVKADIMATTLFGNKYVSLTAPEHPARERITSKNIIATSVTTELNTLFETINNLSEHIDPIKLNLTLHAAAEALTGLGDKLGESLVNANTILDDANERMPLFRRDLKGFANLGEVYADGAPDLIGFLDSSVVTVKTITNQQKELDAALLGAAGVGNLGADITGRFGPYFRAQFADLVPVSALLDEYSPELFCAIRNLAEGAPKVYEFLGGDGYALDTVSELVGPANPYIYPENLPRYNARGGPGGAPGCWQEITHDFWPAPYLVADTGVSQAPYNHFDTGSPLAVDYVWGRQVGDNTINP</sequence>
<dbReference type="Pfam" id="PF02470">
    <property type="entry name" value="MlaD"/>
    <property type="match status" value="1"/>
</dbReference>
<dbReference type="InterPro" id="IPR005693">
    <property type="entry name" value="Mce"/>
</dbReference>
<dbReference type="KEGG" id="mhib:MHIB_33790"/>
<organism evidence="3 4">
    <name type="scientific">Mycolicibacter hiberniae</name>
    <dbReference type="NCBI Taxonomy" id="29314"/>
    <lineage>
        <taxon>Bacteria</taxon>
        <taxon>Bacillati</taxon>
        <taxon>Actinomycetota</taxon>
        <taxon>Actinomycetes</taxon>
        <taxon>Mycobacteriales</taxon>
        <taxon>Mycobacteriaceae</taxon>
        <taxon>Mycolicibacter</taxon>
    </lineage>
</organism>
<accession>A0A7I7X8G6</accession>
<evidence type="ECO:0000313" key="4">
    <source>
        <dbReference type="Proteomes" id="UP000467260"/>
    </source>
</evidence>
<protein>
    <submittedName>
        <fullName evidence="3">Cell invasion protein</fullName>
    </submittedName>
</protein>
<dbReference type="Proteomes" id="UP000467260">
    <property type="component" value="Chromosome"/>
</dbReference>
<dbReference type="PANTHER" id="PTHR33371:SF19">
    <property type="entry name" value="MCE-FAMILY PROTEIN MCE4A"/>
    <property type="match status" value="1"/>
</dbReference>
<proteinExistence type="predicted"/>
<dbReference type="GO" id="GO:0005576">
    <property type="term" value="C:extracellular region"/>
    <property type="evidence" value="ECO:0007669"/>
    <property type="project" value="TreeGrafter"/>
</dbReference>
<dbReference type="Pfam" id="PF11887">
    <property type="entry name" value="Mce4_CUP1"/>
    <property type="match status" value="1"/>
</dbReference>
<dbReference type="EMBL" id="AP022609">
    <property type="protein sequence ID" value="BBZ24961.1"/>
    <property type="molecule type" value="Genomic_DNA"/>
</dbReference>
<dbReference type="NCBIfam" id="TIGR00996">
    <property type="entry name" value="Mtu_fam_mce"/>
    <property type="match status" value="1"/>
</dbReference>
<evidence type="ECO:0000259" key="1">
    <source>
        <dbReference type="Pfam" id="PF02470"/>
    </source>
</evidence>
<evidence type="ECO:0000313" key="3">
    <source>
        <dbReference type="EMBL" id="BBZ24961.1"/>
    </source>
</evidence>
<dbReference type="InterPro" id="IPR003399">
    <property type="entry name" value="Mce/MlaD"/>
</dbReference>
<dbReference type="InterPro" id="IPR052336">
    <property type="entry name" value="MlaD_Phospholipid_Transporter"/>
</dbReference>
<keyword evidence="4" id="KW-1185">Reference proteome</keyword>
<dbReference type="RefSeq" id="WP_085136034.1">
    <property type="nucleotide sequence ID" value="NZ_AP022609.1"/>
</dbReference>
<dbReference type="AlphaFoldDB" id="A0A7I7X8G6"/>
<dbReference type="OrthoDB" id="3460188at2"/>
<reference evidence="3 4" key="1">
    <citation type="journal article" date="2019" name="Emerg. Microbes Infect.">
        <title>Comprehensive subspecies identification of 175 nontuberculous mycobacteria species based on 7547 genomic profiles.</title>
        <authorList>
            <person name="Matsumoto Y."/>
            <person name="Kinjo T."/>
            <person name="Motooka D."/>
            <person name="Nabeya D."/>
            <person name="Jung N."/>
            <person name="Uechi K."/>
            <person name="Horii T."/>
            <person name="Iida T."/>
            <person name="Fujita J."/>
            <person name="Nakamura S."/>
        </authorList>
    </citation>
    <scope>NUCLEOTIDE SEQUENCE [LARGE SCALE GENOMIC DNA]</scope>
    <source>
        <strain evidence="3 4">JCM 13571</strain>
    </source>
</reference>
<dbReference type="GO" id="GO:0051701">
    <property type="term" value="P:biological process involved in interaction with host"/>
    <property type="evidence" value="ECO:0007669"/>
    <property type="project" value="TreeGrafter"/>
</dbReference>
<evidence type="ECO:0000259" key="2">
    <source>
        <dbReference type="Pfam" id="PF11887"/>
    </source>
</evidence>
<gene>
    <name evidence="3" type="primary">mce1A</name>
    <name evidence="3" type="ORF">MHIB_33790</name>
</gene>
<dbReference type="PANTHER" id="PTHR33371">
    <property type="entry name" value="INTERMEMBRANE PHOSPHOLIPID TRANSPORT SYSTEM BINDING PROTEIN MLAD-RELATED"/>
    <property type="match status" value="1"/>
</dbReference>
<dbReference type="InterPro" id="IPR024516">
    <property type="entry name" value="Mce_C"/>
</dbReference>
<feature type="domain" description="Mce/MlaD" evidence="1">
    <location>
        <begin position="43"/>
        <end position="124"/>
    </location>
</feature>
<feature type="domain" description="Mammalian cell entry C-terminal" evidence="2">
    <location>
        <begin position="130"/>
        <end position="346"/>
    </location>
</feature>